<name>A0A1R2BKG0_9CILI</name>
<dbReference type="EMBL" id="MPUH01000585">
    <property type="protein sequence ID" value="OMJ77246.1"/>
    <property type="molecule type" value="Genomic_DNA"/>
</dbReference>
<evidence type="ECO:0000259" key="2">
    <source>
        <dbReference type="PROSITE" id="PS51837"/>
    </source>
</evidence>
<organism evidence="3 4">
    <name type="scientific">Stentor coeruleus</name>
    <dbReference type="NCBI Taxonomy" id="5963"/>
    <lineage>
        <taxon>Eukaryota</taxon>
        <taxon>Sar</taxon>
        <taxon>Alveolata</taxon>
        <taxon>Ciliophora</taxon>
        <taxon>Postciliodesmatophora</taxon>
        <taxon>Heterotrichea</taxon>
        <taxon>Heterotrichida</taxon>
        <taxon>Stentoridae</taxon>
        <taxon>Stentor</taxon>
    </lineage>
</organism>
<dbReference type="OrthoDB" id="323311at2759"/>
<dbReference type="InterPro" id="IPR006629">
    <property type="entry name" value="LITAF"/>
</dbReference>
<gene>
    <name evidence="3" type="ORF">SteCoe_23194</name>
</gene>
<evidence type="ECO:0000313" key="3">
    <source>
        <dbReference type="EMBL" id="OMJ77246.1"/>
    </source>
</evidence>
<protein>
    <recommendedName>
        <fullName evidence="2">LITAF domain-containing protein</fullName>
    </recommendedName>
</protein>
<evidence type="ECO:0000256" key="1">
    <source>
        <dbReference type="SAM" id="MobiDB-lite"/>
    </source>
</evidence>
<comment type="caution">
    <text evidence="3">The sequence shown here is derived from an EMBL/GenBank/DDBJ whole genome shotgun (WGS) entry which is preliminary data.</text>
</comment>
<evidence type="ECO:0000313" key="4">
    <source>
        <dbReference type="Proteomes" id="UP000187209"/>
    </source>
</evidence>
<sequence>MQNTKAGNKVPRNLSFNQYLTLLRKTKSEETKCPTPRPSNFSLDTIMTPNPELSQTRPFKCPGLTQSKSTPTHRRQPSVVIRNLSEIYSFTKENTSFDSIDDEEIIQTLSVQPKNSLFASTTDPKSSIDSFVKKSCSEVEEDFQESENSELNDYYNGATKPDENFTTLGLNTQEEIPETTQLGILPCRVYCPHCNLDTTTEVTIKMPTLPFWKLFCCISNVVETCTDLENWDKYQEFQHSCIKCNKIIASGYPF</sequence>
<feature type="region of interest" description="Disordered" evidence="1">
    <location>
        <begin position="27"/>
        <end position="46"/>
    </location>
</feature>
<dbReference type="Proteomes" id="UP000187209">
    <property type="component" value="Unassembled WGS sequence"/>
</dbReference>
<dbReference type="AlphaFoldDB" id="A0A1R2BKG0"/>
<proteinExistence type="predicted"/>
<dbReference type="PROSITE" id="PS51837">
    <property type="entry name" value="LITAF"/>
    <property type="match status" value="1"/>
</dbReference>
<keyword evidence="4" id="KW-1185">Reference proteome</keyword>
<accession>A0A1R2BKG0</accession>
<reference evidence="3 4" key="1">
    <citation type="submission" date="2016-11" db="EMBL/GenBank/DDBJ databases">
        <title>The macronuclear genome of Stentor coeruleus: a giant cell with tiny introns.</title>
        <authorList>
            <person name="Slabodnick M."/>
            <person name="Ruby J.G."/>
            <person name="Reiff S.B."/>
            <person name="Swart E.C."/>
            <person name="Gosai S."/>
            <person name="Prabakaran S."/>
            <person name="Witkowska E."/>
            <person name="Larue G.E."/>
            <person name="Fisher S."/>
            <person name="Freeman R.M."/>
            <person name="Gunawardena J."/>
            <person name="Chu W."/>
            <person name="Stover N.A."/>
            <person name="Gregory B.D."/>
            <person name="Nowacki M."/>
            <person name="Derisi J."/>
            <person name="Roy S.W."/>
            <person name="Marshall W.F."/>
            <person name="Sood P."/>
        </authorList>
    </citation>
    <scope>NUCLEOTIDE SEQUENCE [LARGE SCALE GENOMIC DNA]</scope>
    <source>
        <strain evidence="3">WM001</strain>
    </source>
</reference>
<feature type="region of interest" description="Disordered" evidence="1">
    <location>
        <begin position="51"/>
        <end position="76"/>
    </location>
</feature>
<feature type="domain" description="LITAF" evidence="2">
    <location>
        <begin position="170"/>
        <end position="253"/>
    </location>
</feature>